<feature type="compositionally biased region" description="Polar residues" evidence="1">
    <location>
        <begin position="172"/>
        <end position="181"/>
    </location>
</feature>
<dbReference type="OrthoDB" id="4367324at2759"/>
<feature type="compositionally biased region" description="Polar residues" evidence="1">
    <location>
        <begin position="17"/>
        <end position="34"/>
    </location>
</feature>
<feature type="region of interest" description="Disordered" evidence="1">
    <location>
        <begin position="126"/>
        <end position="194"/>
    </location>
</feature>
<feature type="region of interest" description="Disordered" evidence="1">
    <location>
        <begin position="17"/>
        <end position="38"/>
    </location>
</feature>
<evidence type="ECO:0000313" key="2">
    <source>
        <dbReference type="EMBL" id="KAH7133999.1"/>
    </source>
</evidence>
<feature type="region of interest" description="Disordered" evidence="1">
    <location>
        <begin position="359"/>
        <end position="393"/>
    </location>
</feature>
<feature type="compositionally biased region" description="Basic and acidic residues" evidence="1">
    <location>
        <begin position="141"/>
        <end position="159"/>
    </location>
</feature>
<dbReference type="AlphaFoldDB" id="A0A9P9IX95"/>
<sequence>MPNDPPATSILELLTHPNPTVSHLTPTNKTNTRGKNWHTPRRLKRWDDFDNFNILEASFGGHLLQEARRRGRDFPPYPHTHPEYDCVIRDEDDTRDLLHKWNRTIVNAALDAIQYELHPAIWCKGKADPPSTKETSEPPPEPEKKRELPPRKCSAEAKTPKGRSLARLKPDSGSSWSNPSLPESDARRRERFPKEYKPARKWESKWMVERELINDAGEWEKGKSNHNVAMPIRQAYTYCVKHMCRYGCILTCQEAFIFRVKPLDKEPVGGSQDPRVLKRQLTRNGLMEYISIPWDNHSQGEVDGHDTWTVNLALWFVHVLAGNNYEAGWQYGRLEDEKLAASNVSAPRKRNDERIAVFAKGIRDEDEDEDEDGDESDGSSDSGESDVTVPFEISPLMKRKRKVESEDVEGYNLSFTKRQFVEV</sequence>
<evidence type="ECO:0000313" key="3">
    <source>
        <dbReference type="Proteomes" id="UP000738349"/>
    </source>
</evidence>
<gene>
    <name evidence="2" type="ORF">EDB81DRAFT_802894</name>
</gene>
<keyword evidence="3" id="KW-1185">Reference proteome</keyword>
<accession>A0A9P9IX95</accession>
<evidence type="ECO:0000256" key="1">
    <source>
        <dbReference type="SAM" id="MobiDB-lite"/>
    </source>
</evidence>
<protein>
    <submittedName>
        <fullName evidence="2">Uncharacterized protein</fullName>
    </submittedName>
</protein>
<name>A0A9P9IX95_9HYPO</name>
<dbReference type="EMBL" id="JAGMUV010000014">
    <property type="protein sequence ID" value="KAH7133999.1"/>
    <property type="molecule type" value="Genomic_DNA"/>
</dbReference>
<organism evidence="2 3">
    <name type="scientific">Dactylonectria macrodidyma</name>
    <dbReference type="NCBI Taxonomy" id="307937"/>
    <lineage>
        <taxon>Eukaryota</taxon>
        <taxon>Fungi</taxon>
        <taxon>Dikarya</taxon>
        <taxon>Ascomycota</taxon>
        <taxon>Pezizomycotina</taxon>
        <taxon>Sordariomycetes</taxon>
        <taxon>Hypocreomycetidae</taxon>
        <taxon>Hypocreales</taxon>
        <taxon>Nectriaceae</taxon>
        <taxon>Dactylonectria</taxon>
    </lineage>
</organism>
<reference evidence="2" key="1">
    <citation type="journal article" date="2021" name="Nat. Commun.">
        <title>Genetic determinants of endophytism in the Arabidopsis root mycobiome.</title>
        <authorList>
            <person name="Mesny F."/>
            <person name="Miyauchi S."/>
            <person name="Thiergart T."/>
            <person name="Pickel B."/>
            <person name="Atanasova L."/>
            <person name="Karlsson M."/>
            <person name="Huettel B."/>
            <person name="Barry K.W."/>
            <person name="Haridas S."/>
            <person name="Chen C."/>
            <person name="Bauer D."/>
            <person name="Andreopoulos W."/>
            <person name="Pangilinan J."/>
            <person name="LaButti K."/>
            <person name="Riley R."/>
            <person name="Lipzen A."/>
            <person name="Clum A."/>
            <person name="Drula E."/>
            <person name="Henrissat B."/>
            <person name="Kohler A."/>
            <person name="Grigoriev I.V."/>
            <person name="Martin F.M."/>
            <person name="Hacquard S."/>
        </authorList>
    </citation>
    <scope>NUCLEOTIDE SEQUENCE</scope>
    <source>
        <strain evidence="2">MPI-CAGE-AT-0147</strain>
    </source>
</reference>
<dbReference type="Proteomes" id="UP000738349">
    <property type="component" value="Unassembled WGS sequence"/>
</dbReference>
<proteinExistence type="predicted"/>
<comment type="caution">
    <text evidence="2">The sequence shown here is derived from an EMBL/GenBank/DDBJ whole genome shotgun (WGS) entry which is preliminary data.</text>
</comment>
<feature type="compositionally biased region" description="Acidic residues" evidence="1">
    <location>
        <begin position="364"/>
        <end position="378"/>
    </location>
</feature>
<feature type="compositionally biased region" description="Basic and acidic residues" evidence="1">
    <location>
        <begin position="184"/>
        <end position="194"/>
    </location>
</feature>